<feature type="region of interest" description="Disordered" evidence="2">
    <location>
        <begin position="577"/>
        <end position="612"/>
    </location>
</feature>
<dbReference type="Pfam" id="PF08711">
    <property type="entry name" value="Med26"/>
    <property type="match status" value="1"/>
</dbReference>
<dbReference type="eggNOG" id="ENOG502QQ2I">
    <property type="taxonomic scope" value="Eukaryota"/>
</dbReference>
<reference evidence="5" key="3">
    <citation type="submission" date="2015-06" db="UniProtKB">
        <authorList>
            <consortium name="EnsemblMetazoa"/>
        </authorList>
    </citation>
    <scope>IDENTIFICATION</scope>
</reference>
<dbReference type="FunCoup" id="T1FTE1">
    <property type="interactions" value="1031"/>
</dbReference>
<dbReference type="OrthoDB" id="2138378at2759"/>
<dbReference type="GO" id="GO:0000785">
    <property type="term" value="C:chromatin"/>
    <property type="evidence" value="ECO:0000318"/>
    <property type="project" value="GO_Central"/>
</dbReference>
<evidence type="ECO:0000313" key="6">
    <source>
        <dbReference type="Proteomes" id="UP000015101"/>
    </source>
</evidence>
<dbReference type="GO" id="GO:0008157">
    <property type="term" value="F:protein phosphatase 1 binding"/>
    <property type="evidence" value="ECO:0000318"/>
    <property type="project" value="GO_Central"/>
</dbReference>
<dbReference type="HOGENOM" id="CLU_291395_0_0_1"/>
<evidence type="ECO:0000259" key="3">
    <source>
        <dbReference type="PROSITE" id="PS51319"/>
    </source>
</evidence>
<dbReference type="GeneID" id="20212088"/>
<evidence type="ECO:0000313" key="5">
    <source>
        <dbReference type="EnsemblMetazoa" id="HelroP191887"/>
    </source>
</evidence>
<dbReference type="GO" id="GO:0072357">
    <property type="term" value="C:PTW/PP1 phosphatase complex"/>
    <property type="evidence" value="ECO:0000318"/>
    <property type="project" value="GO_Central"/>
</dbReference>
<dbReference type="GO" id="GO:0005634">
    <property type="term" value="C:nucleus"/>
    <property type="evidence" value="ECO:0007669"/>
    <property type="project" value="UniProtKB-SubCell"/>
</dbReference>
<feature type="domain" description="TFIIS N-terminal" evidence="3">
    <location>
        <begin position="315"/>
        <end position="388"/>
    </location>
</feature>
<gene>
    <name evidence="5" type="primary">20212088</name>
    <name evidence="4" type="ORF">HELRODRAFT_191887</name>
</gene>
<dbReference type="KEGG" id="hro:HELRODRAFT_191887"/>
<dbReference type="InterPro" id="IPR017923">
    <property type="entry name" value="TFIIS_N"/>
</dbReference>
<evidence type="ECO:0000256" key="1">
    <source>
        <dbReference type="PROSITE-ProRule" id="PRU00649"/>
    </source>
</evidence>
<dbReference type="InterPro" id="IPR035441">
    <property type="entry name" value="TFIIS/LEDGF_dom_sf"/>
</dbReference>
<dbReference type="PANTHER" id="PTHR46557">
    <property type="entry name" value="SERINE/THREONINE-PROTEIN PHOSPHATASE 1 REGULATORY SUBUNIT 10-RELATED"/>
    <property type="match status" value="1"/>
</dbReference>
<feature type="region of interest" description="Disordered" evidence="2">
    <location>
        <begin position="826"/>
        <end position="882"/>
    </location>
</feature>
<feature type="compositionally biased region" description="Low complexity" evidence="2">
    <location>
        <begin position="595"/>
        <end position="612"/>
    </location>
</feature>
<feature type="compositionally biased region" description="Acidic residues" evidence="2">
    <location>
        <begin position="856"/>
        <end position="868"/>
    </location>
</feature>
<accession>T1FTE1</accession>
<feature type="compositionally biased region" description="Polar residues" evidence="2">
    <location>
        <begin position="443"/>
        <end position="454"/>
    </location>
</feature>
<proteinExistence type="predicted"/>
<dbReference type="Proteomes" id="UP000015101">
    <property type="component" value="Unassembled WGS sequence"/>
</dbReference>
<feature type="compositionally biased region" description="Basic residues" evidence="2">
    <location>
        <begin position="1034"/>
        <end position="1048"/>
    </location>
</feature>
<comment type="subcellular location">
    <subcellularLocation>
        <location evidence="1">Nucleus</location>
    </subcellularLocation>
</comment>
<dbReference type="STRING" id="6412.T1FTE1"/>
<name>T1FTE1_HELRO</name>
<reference evidence="4 6" key="2">
    <citation type="journal article" date="2013" name="Nature">
        <title>Insights into bilaterian evolution from three spiralian genomes.</title>
        <authorList>
            <person name="Simakov O."/>
            <person name="Marletaz F."/>
            <person name="Cho S.J."/>
            <person name="Edsinger-Gonzales E."/>
            <person name="Havlak P."/>
            <person name="Hellsten U."/>
            <person name="Kuo D.H."/>
            <person name="Larsson T."/>
            <person name="Lv J."/>
            <person name="Arendt D."/>
            <person name="Savage R."/>
            <person name="Osoegawa K."/>
            <person name="de Jong P."/>
            <person name="Grimwood J."/>
            <person name="Chapman J.A."/>
            <person name="Shapiro H."/>
            <person name="Aerts A."/>
            <person name="Otillar R.P."/>
            <person name="Terry A.Y."/>
            <person name="Boore J.L."/>
            <person name="Grigoriev I.V."/>
            <person name="Lindberg D.R."/>
            <person name="Seaver E.C."/>
            <person name="Weisblat D.A."/>
            <person name="Putnam N.H."/>
            <person name="Rokhsar D.S."/>
        </authorList>
    </citation>
    <scope>NUCLEOTIDE SEQUENCE</scope>
</reference>
<reference evidence="6" key="1">
    <citation type="submission" date="2012-12" db="EMBL/GenBank/DDBJ databases">
        <authorList>
            <person name="Hellsten U."/>
            <person name="Grimwood J."/>
            <person name="Chapman J.A."/>
            <person name="Shapiro H."/>
            <person name="Aerts A."/>
            <person name="Otillar R.P."/>
            <person name="Terry A.Y."/>
            <person name="Boore J.L."/>
            <person name="Simakov O."/>
            <person name="Marletaz F."/>
            <person name="Cho S.-J."/>
            <person name="Edsinger-Gonzales E."/>
            <person name="Havlak P."/>
            <person name="Kuo D.-H."/>
            <person name="Larsson T."/>
            <person name="Lv J."/>
            <person name="Arendt D."/>
            <person name="Savage R."/>
            <person name="Osoegawa K."/>
            <person name="de Jong P."/>
            <person name="Lindberg D.R."/>
            <person name="Seaver E.C."/>
            <person name="Weisblat D.A."/>
            <person name="Putnam N.H."/>
            <person name="Grigoriev I.V."/>
            <person name="Rokhsar D.S."/>
        </authorList>
    </citation>
    <scope>NUCLEOTIDE SEQUENCE</scope>
</reference>
<dbReference type="PROSITE" id="PS51319">
    <property type="entry name" value="TFIIS_N"/>
    <property type="match status" value="1"/>
</dbReference>
<dbReference type="SUPFAM" id="SSF47676">
    <property type="entry name" value="Conserved domain common to transcription factors TFIIS, elongin A, CRSP70"/>
    <property type="match status" value="1"/>
</dbReference>
<feature type="compositionally biased region" description="Low complexity" evidence="2">
    <location>
        <begin position="455"/>
        <end position="474"/>
    </location>
</feature>
<feature type="compositionally biased region" description="Basic and acidic residues" evidence="2">
    <location>
        <begin position="431"/>
        <end position="442"/>
    </location>
</feature>
<feature type="region of interest" description="Disordered" evidence="2">
    <location>
        <begin position="644"/>
        <end position="697"/>
    </location>
</feature>
<sequence length="1048" mass="114848">MSTNESGDNKESSISIKKMAGVDFQRWQNFPVANQVQLIDNNNLNSYRIITISNNSNPLNFSTDGSNNFFLNGELLINESGFKMKPAGSGDNFCVDDLIDNCLATNVRGETNANSFENNSSVSSSTVCADSAAKVKTIPITDLTSTNGVIDSEMMTTVGILPTIDNTKISTAAKTITIQPQIKTENPDCSSTEDRTTTIIPDKTDTKIKIDVDTNFDNKSASPSYSKSLSSDDNQSSLKEEKNVLGFEFSSDPYQFLENLSSLLDSKGGLKEYSDSFVQILKLCSTMPCQCILINVIKSTESSIIKKLLQRGAWQQLHTWLRDACTQINKPLMLELLQLFKLLPVNTKLLRSNNCAKDIKQLIKNSDERVTRLARVVVDEWMKVVKGPSAESTSSSSGDKLKKKLIALTTPSSSDSTNDDRSKTSDNNITAEKKSNILDRNKINNSTVSKAQNLSKNASSSSNGSGASSSSKASCDSLGKKERPKTVKVKPQNFRMTGLEDLKGSNANGSNNNSTAKSVKNGSNSSSSSSSPANKCTASAVRSSSKDANSNKSKVVQAPKPISPEIFEKSLFMDALQASSTPAQQKRKRRLTPDATKSSSTTTTSISSSSLSAITTASNTATATAPSSSLYSLTSSTTTTVTAALQNDDLTPQAKRPRLSPDVTTEQRQQSSSSSPPPHTSTTTSTSASSSSSSSSLGTKLKKSVTWASETDLCSFHYFEFDADERCNVNNLKKSLLSPASSSSSSVSNSGFQDHWKHELEMERELLFGKNHHSKNKPSEMIDWFCPPLIEFLEPSSMVPGSESEEKLTQARRETLVLQIIYFNRDRIPDSPSEPDEPQLPGDQSQSACKIIPLDDIGEGEEPMDESEPQPADTKQPQDPTNKLILPEAITNLLDSYMNSTNNMNCQSNSPVLNVNNPVSHYDPNVMNQSNHYNQYAGQSNLINNMPAYPMGFNMNGNVPNMERKSYDPGFMYNHEANSSHWPRFDCNPPNFPNQRPPPHQQFDDSRRRFQNREDGRGRGGNKSDDYGDETKLTRKIRKKIRFGHPIA</sequence>
<feature type="region of interest" description="Disordered" evidence="2">
    <location>
        <begin position="984"/>
        <end position="1048"/>
    </location>
</feature>
<evidence type="ECO:0000256" key="2">
    <source>
        <dbReference type="SAM" id="MobiDB-lite"/>
    </source>
</evidence>
<dbReference type="EMBL" id="KB096590">
    <property type="protein sequence ID" value="ESO03603.1"/>
    <property type="molecule type" value="Genomic_DNA"/>
</dbReference>
<dbReference type="EMBL" id="AMQM01004500">
    <property type="status" value="NOT_ANNOTATED_CDS"/>
    <property type="molecule type" value="Genomic_DNA"/>
</dbReference>
<protein>
    <recommendedName>
        <fullName evidence="3">TFIIS N-terminal domain-containing protein</fullName>
    </recommendedName>
</protein>
<dbReference type="InParanoid" id="T1FTE1"/>
<feature type="compositionally biased region" description="Pro residues" evidence="2">
    <location>
        <begin position="990"/>
        <end position="1000"/>
    </location>
</feature>
<feature type="compositionally biased region" description="Basic and acidic residues" evidence="2">
    <location>
        <begin position="1002"/>
        <end position="1033"/>
    </location>
</feature>
<dbReference type="CTD" id="20212088"/>
<dbReference type="Gene3D" id="1.20.930.10">
    <property type="entry name" value="Conserved domain common to transcription factors TFIIS, elongin A, CRSP70"/>
    <property type="match status" value="1"/>
</dbReference>
<keyword evidence="6" id="KW-1185">Reference proteome</keyword>
<dbReference type="RefSeq" id="XP_009018160.1">
    <property type="nucleotide sequence ID" value="XM_009019912.1"/>
</dbReference>
<dbReference type="PANTHER" id="PTHR46557:SF1">
    <property type="entry name" value="SERINE_THREONINE-PROTEIN PHOSPHATASE 1 REGULATORY SUBUNIT 10"/>
    <property type="match status" value="1"/>
</dbReference>
<evidence type="ECO:0000313" key="4">
    <source>
        <dbReference type="EMBL" id="ESO03603.1"/>
    </source>
</evidence>
<feature type="compositionally biased region" description="Low complexity" evidence="2">
    <location>
        <begin position="680"/>
        <end position="696"/>
    </location>
</feature>
<dbReference type="EnsemblMetazoa" id="HelroT191887">
    <property type="protein sequence ID" value="HelroP191887"/>
    <property type="gene ID" value="HelroG191887"/>
</dbReference>
<keyword evidence="1" id="KW-0539">Nucleus</keyword>
<organism evidence="5 6">
    <name type="scientific">Helobdella robusta</name>
    <name type="common">Californian leech</name>
    <dbReference type="NCBI Taxonomy" id="6412"/>
    <lineage>
        <taxon>Eukaryota</taxon>
        <taxon>Metazoa</taxon>
        <taxon>Spiralia</taxon>
        <taxon>Lophotrochozoa</taxon>
        <taxon>Annelida</taxon>
        <taxon>Clitellata</taxon>
        <taxon>Hirudinea</taxon>
        <taxon>Rhynchobdellida</taxon>
        <taxon>Glossiphoniidae</taxon>
        <taxon>Helobdella</taxon>
    </lineage>
</organism>
<dbReference type="AlphaFoldDB" id="T1FTE1"/>
<feature type="region of interest" description="Disordered" evidence="2">
    <location>
        <begin position="408"/>
        <end position="557"/>
    </location>
</feature>
<feature type="compositionally biased region" description="Low complexity" evidence="2">
    <location>
        <begin position="504"/>
        <end position="539"/>
    </location>
</feature>